<evidence type="ECO:0000259" key="8">
    <source>
        <dbReference type="PROSITE" id="PS50234"/>
    </source>
</evidence>
<dbReference type="Gene3D" id="3.40.50.410">
    <property type="entry name" value="von Willebrand factor, type A domain"/>
    <property type="match status" value="1"/>
</dbReference>
<comment type="caution">
    <text evidence="10">The sequence shown here is derived from an EMBL/GenBank/DDBJ whole genome shotgun (WGS) entry which is preliminary data.</text>
</comment>
<evidence type="ECO:0000256" key="3">
    <source>
        <dbReference type="ARBA" id="ARBA00022527"/>
    </source>
</evidence>
<reference evidence="10 11" key="1">
    <citation type="submission" date="2018-08" db="EMBL/GenBank/DDBJ databases">
        <title>Genomic investigation of the strawberry pathogen Phytophthora fragariae indicates pathogenicity is determined by transcriptional variation in three key races.</title>
        <authorList>
            <person name="Adams T.M."/>
            <person name="Armitage A.D."/>
            <person name="Sobczyk M.K."/>
            <person name="Bates H.J."/>
            <person name="Dunwell J.M."/>
            <person name="Nellist C.F."/>
            <person name="Harrison R.J."/>
        </authorList>
    </citation>
    <scope>NUCLEOTIDE SEQUENCE [LARGE SCALE GENOMIC DNA]</scope>
    <source>
        <strain evidence="10 11">NOV-9</strain>
    </source>
</reference>
<proteinExistence type="predicted"/>
<dbReference type="SMART" id="SM00811">
    <property type="entry name" value="Alpha_kinase"/>
    <property type="match status" value="1"/>
</dbReference>
<dbReference type="InterPro" id="IPR002035">
    <property type="entry name" value="VWF_A"/>
</dbReference>
<protein>
    <recommendedName>
        <fullName evidence="12">Alpha-type protein kinase domain-containing protein</fullName>
    </recommendedName>
</protein>
<evidence type="ECO:0000256" key="4">
    <source>
        <dbReference type="ARBA" id="ARBA00022679"/>
    </source>
</evidence>
<dbReference type="GO" id="GO:0004674">
    <property type="term" value="F:protein serine/threonine kinase activity"/>
    <property type="evidence" value="ECO:0007669"/>
    <property type="project" value="UniProtKB-KW"/>
</dbReference>
<feature type="domain" description="VWFA" evidence="8">
    <location>
        <begin position="150"/>
        <end position="306"/>
    </location>
</feature>
<dbReference type="InterPro" id="IPR036465">
    <property type="entry name" value="vWFA_dom_sf"/>
</dbReference>
<dbReference type="CDD" id="cd00198">
    <property type="entry name" value="vWFA"/>
    <property type="match status" value="1"/>
</dbReference>
<dbReference type="InterPro" id="IPR024064">
    <property type="entry name" value="FdhE-like_sf"/>
</dbReference>
<feature type="compositionally biased region" description="Polar residues" evidence="7">
    <location>
        <begin position="33"/>
        <end position="53"/>
    </location>
</feature>
<dbReference type="EMBL" id="QXGF01000699">
    <property type="protein sequence ID" value="KAE8936657.1"/>
    <property type="molecule type" value="Genomic_DNA"/>
</dbReference>
<dbReference type="SUPFAM" id="SSF56112">
    <property type="entry name" value="Protein kinase-like (PK-like)"/>
    <property type="match status" value="1"/>
</dbReference>
<dbReference type="Proteomes" id="UP000429523">
    <property type="component" value="Unassembled WGS sequence"/>
</dbReference>
<dbReference type="SMART" id="SM00327">
    <property type="entry name" value="VWA"/>
    <property type="match status" value="1"/>
</dbReference>
<dbReference type="PROSITE" id="PS50234">
    <property type="entry name" value="VWFA"/>
    <property type="match status" value="1"/>
</dbReference>
<gene>
    <name evidence="10" type="ORF">PF009_g13424</name>
</gene>
<dbReference type="SUPFAM" id="SSF144020">
    <property type="entry name" value="FdhE-like"/>
    <property type="match status" value="1"/>
</dbReference>
<dbReference type="Pfam" id="PF25106">
    <property type="entry name" value="VWA_4"/>
    <property type="match status" value="1"/>
</dbReference>
<feature type="domain" description="Alpha-type protein kinase" evidence="9">
    <location>
        <begin position="240"/>
        <end position="471"/>
    </location>
</feature>
<keyword evidence="4" id="KW-0808">Transferase</keyword>
<evidence type="ECO:0000256" key="7">
    <source>
        <dbReference type="SAM" id="MobiDB-lite"/>
    </source>
</evidence>
<keyword evidence="6" id="KW-0418">Kinase</keyword>
<dbReference type="PANTHER" id="PTHR47763">
    <property type="entry name" value="ALPHA-PROTEIN KINASE VWKA"/>
    <property type="match status" value="1"/>
</dbReference>
<dbReference type="GO" id="GO:0005524">
    <property type="term" value="F:ATP binding"/>
    <property type="evidence" value="ECO:0007669"/>
    <property type="project" value="InterPro"/>
</dbReference>
<dbReference type="InterPro" id="IPR011009">
    <property type="entry name" value="Kinase-like_dom_sf"/>
</dbReference>
<evidence type="ECO:0000256" key="2">
    <source>
        <dbReference type="ARBA" id="ARBA00022525"/>
    </source>
</evidence>
<keyword evidence="2" id="KW-0964">Secreted</keyword>
<dbReference type="AlphaFoldDB" id="A0A6A3EWB8"/>
<dbReference type="InterPro" id="IPR004166">
    <property type="entry name" value="a-kinase_dom"/>
</dbReference>
<dbReference type="Gene3D" id="3.20.200.10">
    <property type="entry name" value="MHCK/EF2 kinase"/>
    <property type="match status" value="1"/>
</dbReference>
<dbReference type="InterPro" id="IPR052969">
    <property type="entry name" value="Thr-specific_kinase-like"/>
</dbReference>
<dbReference type="CDD" id="cd04515">
    <property type="entry name" value="Alpha_kinase"/>
    <property type="match status" value="1"/>
</dbReference>
<name>A0A6A3EWB8_9STRA</name>
<evidence type="ECO:0000256" key="5">
    <source>
        <dbReference type="ARBA" id="ARBA00022729"/>
    </source>
</evidence>
<evidence type="ECO:0000259" key="9">
    <source>
        <dbReference type="PROSITE" id="PS51158"/>
    </source>
</evidence>
<sequence length="583" mass="65282">MFSSWRRSKSSLRADAAEAERAMLREKLQAMQFTNASATQSTETTARPKSASSIRADAAEAELAKLRSQMQAKHKKKFLKFSCKIGWCTHEGTCDSVDADLELLKKRLTAMELEMEQLQRFSEIRNEMERKIAKVEKEIRSKYGILNALELVIVMDCTNSMSSWILLAKSAILSIINNVRLDHPRAKIRIGVVAYRDFCDGDKRLQTQTLTSDATVVQNFISSLRAFGGGDDPEDIPGGLAAALAMPFQAEAKRIVLVTDAPCHGRKFHDTSDKEEYRSEIEQSPDICAQMREMARRGIDFTIIEVYPPNTAKMVAILRKEFNCIVAKRLAIEFSLCEAVEYGVDFVSTCWYEIKNPATAGLSPSTSMFTAEPYIDGKYKKYNNNNGWISDDGLNLSETAQAFSHFTWQKTYGELMVVDLQGVGRVFTDPQIHSTHGDKFGCGNLSDAGMTAFFATHECNSVCRALKLTPVKHTESDADADTVLDVADKNSTKRAAKKWMTFSCPLCGEITLVLRSAFIKAYRGERELYCKCCVSKGKNRLRRKCSTCKKKFDYSPYWFSMKGIEIPTSCKNCEAAATKNGAE</sequence>
<dbReference type="PANTHER" id="PTHR47763:SF4">
    <property type="entry name" value="ALPHA-PROTEIN KINASE VWKA"/>
    <property type="match status" value="1"/>
</dbReference>
<dbReference type="Pfam" id="PF02816">
    <property type="entry name" value="Alpha_kinase"/>
    <property type="match status" value="1"/>
</dbReference>
<keyword evidence="3" id="KW-0723">Serine/threonine-protein kinase</keyword>
<evidence type="ECO:0000256" key="1">
    <source>
        <dbReference type="ARBA" id="ARBA00004613"/>
    </source>
</evidence>
<evidence type="ECO:0008006" key="12">
    <source>
        <dbReference type="Google" id="ProtNLM"/>
    </source>
</evidence>
<evidence type="ECO:0000313" key="10">
    <source>
        <dbReference type="EMBL" id="KAE8936657.1"/>
    </source>
</evidence>
<organism evidence="10 11">
    <name type="scientific">Phytophthora fragariae</name>
    <dbReference type="NCBI Taxonomy" id="53985"/>
    <lineage>
        <taxon>Eukaryota</taxon>
        <taxon>Sar</taxon>
        <taxon>Stramenopiles</taxon>
        <taxon>Oomycota</taxon>
        <taxon>Peronosporomycetes</taxon>
        <taxon>Peronosporales</taxon>
        <taxon>Peronosporaceae</taxon>
        <taxon>Phytophthora</taxon>
    </lineage>
</organism>
<feature type="region of interest" description="Disordered" evidence="7">
    <location>
        <begin position="33"/>
        <end position="54"/>
    </location>
</feature>
<evidence type="ECO:0000256" key="6">
    <source>
        <dbReference type="ARBA" id="ARBA00022777"/>
    </source>
</evidence>
<dbReference type="PROSITE" id="PS51158">
    <property type="entry name" value="ALPHA_KINASE"/>
    <property type="match status" value="1"/>
</dbReference>
<accession>A0A6A3EWB8</accession>
<dbReference type="SUPFAM" id="SSF53300">
    <property type="entry name" value="vWA-like"/>
    <property type="match status" value="1"/>
</dbReference>
<dbReference type="InterPro" id="IPR056861">
    <property type="entry name" value="HMCN1-like_VWA"/>
</dbReference>
<comment type="subcellular location">
    <subcellularLocation>
        <location evidence="1">Secreted</location>
    </subcellularLocation>
</comment>
<keyword evidence="5" id="KW-0732">Signal</keyword>
<evidence type="ECO:0000313" key="11">
    <source>
        <dbReference type="Proteomes" id="UP000429523"/>
    </source>
</evidence>